<evidence type="ECO:0000256" key="2">
    <source>
        <dbReference type="ARBA" id="ARBA00007432"/>
    </source>
</evidence>
<dbReference type="AlphaFoldDB" id="A0A8J4TXW0"/>
<feature type="region of interest" description="Disordered" evidence="5">
    <location>
        <begin position="109"/>
        <end position="131"/>
    </location>
</feature>
<dbReference type="InterPro" id="IPR010681">
    <property type="entry name" value="PRF/CT"/>
</dbReference>
<gene>
    <name evidence="7" type="ORF">DAT39_013712</name>
</gene>
<evidence type="ECO:0000256" key="5">
    <source>
        <dbReference type="SAM" id="MobiDB-lite"/>
    </source>
</evidence>
<accession>A0A8J4TXW0</accession>
<keyword evidence="4" id="KW-0964">Secreted</keyword>
<dbReference type="InterPro" id="IPR009079">
    <property type="entry name" value="4_helix_cytokine-like_core"/>
</dbReference>
<dbReference type="GO" id="GO:0005125">
    <property type="term" value="F:cytokine activity"/>
    <property type="evidence" value="ECO:0007669"/>
    <property type="project" value="UniProtKB-KW"/>
</dbReference>
<evidence type="ECO:0000256" key="1">
    <source>
        <dbReference type="ARBA" id="ARBA00004613"/>
    </source>
</evidence>
<sequence>MAWYRTALWLVLFSAVYDRCCSSPSRFSRSLSLTRSVRSRVQQLLLRYKEEQFGNAHFDDKRIVLNTLPSVTVNYRTWLQMEDTERLYRASRDLQTFWTHLESQRQRLQANGDQAGDMEMRKRNRRGGPYQSLSQSILGIELDLRDLMKQANAQ</sequence>
<dbReference type="Proteomes" id="UP000727407">
    <property type="component" value="Unassembled WGS sequence"/>
</dbReference>
<feature type="chain" id="PRO_5035210493" evidence="6">
    <location>
        <begin position="23"/>
        <end position="154"/>
    </location>
</feature>
<evidence type="ECO:0000313" key="8">
    <source>
        <dbReference type="Proteomes" id="UP000727407"/>
    </source>
</evidence>
<dbReference type="Gene3D" id="1.20.1250.10">
    <property type="match status" value="1"/>
</dbReference>
<keyword evidence="6" id="KW-0732">Signal</keyword>
<keyword evidence="8" id="KW-1185">Reference proteome</keyword>
<comment type="subcellular location">
    <subcellularLocation>
        <location evidence="1">Secreted</location>
    </subcellularLocation>
</comment>
<evidence type="ECO:0000313" key="7">
    <source>
        <dbReference type="EMBL" id="KAF5896558.1"/>
    </source>
</evidence>
<dbReference type="PANTHER" id="PTHR21353">
    <property type="match status" value="1"/>
</dbReference>
<dbReference type="PANTHER" id="PTHR21353:SF9">
    <property type="match status" value="1"/>
</dbReference>
<proteinExistence type="inferred from homology"/>
<comment type="similarity">
    <text evidence="2">Belongs to the IL-6 superfamily.</text>
</comment>
<evidence type="ECO:0000256" key="6">
    <source>
        <dbReference type="SAM" id="SignalP"/>
    </source>
</evidence>
<dbReference type="GO" id="GO:0005615">
    <property type="term" value="C:extracellular space"/>
    <property type="evidence" value="ECO:0007669"/>
    <property type="project" value="UniProtKB-KW"/>
</dbReference>
<comment type="caution">
    <text evidence="7">The sequence shown here is derived from an EMBL/GenBank/DDBJ whole genome shotgun (WGS) entry which is preliminary data.</text>
</comment>
<evidence type="ECO:0000256" key="3">
    <source>
        <dbReference type="ARBA" id="ARBA00022514"/>
    </source>
</evidence>
<evidence type="ECO:0000256" key="4">
    <source>
        <dbReference type="ARBA" id="ARBA00022525"/>
    </source>
</evidence>
<dbReference type="GO" id="GO:0007166">
    <property type="term" value="P:cell surface receptor signaling pathway"/>
    <property type="evidence" value="ECO:0007669"/>
    <property type="project" value="TreeGrafter"/>
</dbReference>
<protein>
    <submittedName>
        <fullName evidence="7">Interleukin-27 subunit alpha-like</fullName>
    </submittedName>
</protein>
<organism evidence="7 8">
    <name type="scientific">Clarias magur</name>
    <name type="common">Asian catfish</name>
    <name type="synonym">Macropteronotus magur</name>
    <dbReference type="NCBI Taxonomy" id="1594786"/>
    <lineage>
        <taxon>Eukaryota</taxon>
        <taxon>Metazoa</taxon>
        <taxon>Chordata</taxon>
        <taxon>Craniata</taxon>
        <taxon>Vertebrata</taxon>
        <taxon>Euteleostomi</taxon>
        <taxon>Actinopterygii</taxon>
        <taxon>Neopterygii</taxon>
        <taxon>Teleostei</taxon>
        <taxon>Ostariophysi</taxon>
        <taxon>Siluriformes</taxon>
        <taxon>Clariidae</taxon>
        <taxon>Clarias</taxon>
    </lineage>
</organism>
<dbReference type="OrthoDB" id="9446539at2759"/>
<dbReference type="EMBL" id="QNUK01000271">
    <property type="protein sequence ID" value="KAF5896558.1"/>
    <property type="molecule type" value="Genomic_DNA"/>
</dbReference>
<feature type="non-terminal residue" evidence="7">
    <location>
        <position position="1"/>
    </location>
</feature>
<dbReference type="SUPFAM" id="SSF47266">
    <property type="entry name" value="4-helical cytokines"/>
    <property type="match status" value="1"/>
</dbReference>
<reference evidence="7" key="1">
    <citation type="submission" date="2020-07" db="EMBL/GenBank/DDBJ databases">
        <title>Clarias magur genome sequencing, assembly and annotation.</title>
        <authorList>
            <person name="Kushwaha B."/>
            <person name="Kumar R."/>
            <person name="Das P."/>
            <person name="Joshi C.G."/>
            <person name="Kumar D."/>
            <person name="Nagpure N.S."/>
            <person name="Pandey M."/>
            <person name="Agarwal S."/>
            <person name="Srivastava S."/>
            <person name="Singh M."/>
            <person name="Sahoo L."/>
            <person name="Jayasankar P."/>
            <person name="Meher P.K."/>
            <person name="Koringa P.G."/>
            <person name="Iquebal M.A."/>
            <person name="Das S.P."/>
            <person name="Bit A."/>
            <person name="Patnaik S."/>
            <person name="Patel N."/>
            <person name="Shah T.M."/>
            <person name="Hinsu A."/>
            <person name="Jena J.K."/>
        </authorList>
    </citation>
    <scope>NUCLEOTIDE SEQUENCE</scope>
    <source>
        <strain evidence="7">CIFAMagur01</strain>
        <tissue evidence="7">Testis</tissue>
    </source>
</reference>
<keyword evidence="3" id="KW-0202">Cytokine</keyword>
<name>A0A8J4TXW0_CLAMG</name>
<feature type="signal peptide" evidence="6">
    <location>
        <begin position="1"/>
        <end position="22"/>
    </location>
</feature>